<dbReference type="NCBIfam" id="NF001204">
    <property type="entry name" value="PRK00166.1"/>
    <property type="match status" value="1"/>
</dbReference>
<dbReference type="EMBL" id="JAWCUA010000010">
    <property type="protein sequence ID" value="MDU0114463.1"/>
    <property type="molecule type" value="Genomic_DNA"/>
</dbReference>
<dbReference type="SUPFAM" id="SSF56300">
    <property type="entry name" value="Metallo-dependent phosphatases"/>
    <property type="match status" value="1"/>
</dbReference>
<keyword evidence="11" id="KW-1185">Reference proteome</keyword>
<evidence type="ECO:0000256" key="4">
    <source>
        <dbReference type="ARBA" id="ARBA00022801"/>
    </source>
</evidence>
<dbReference type="PIRSF" id="PIRSF000903">
    <property type="entry name" value="B5n-ttraPtase_sm"/>
    <property type="match status" value="1"/>
</dbReference>
<sequence length="269" mass="31073">MANYFIGDLQGCFKGLQQALATVEFNTSKDTLWLTGDLIARGKQSLETLDYLFSHQDCVKTVLGNHDLHFLSVANKLKKENPKDLLSPLLNSPKLPKYIDWLREQPLLLALPDNSGYLSHAGLAPDWQVEDAIYWSQQIHDILFSSNYVDFLPSMYGKKPTKWDNNLTDTDKFKYSINAFTRMRFCTQNGDLEFNSKHSPNELTDKNLLPWFEYDKKRFKQNKWLFGHWASLMGVTNNKNVIALDTGFVWGQYLTVYNLDKNAYIQIPA</sequence>
<accession>A0ABU3R447</accession>
<dbReference type="NCBIfam" id="TIGR00668">
    <property type="entry name" value="apaH"/>
    <property type="match status" value="1"/>
</dbReference>
<evidence type="ECO:0000256" key="5">
    <source>
        <dbReference type="ARBA" id="ARBA00031248"/>
    </source>
</evidence>
<evidence type="ECO:0000256" key="6">
    <source>
        <dbReference type="ARBA" id="ARBA00032248"/>
    </source>
</evidence>
<comment type="function">
    <text evidence="1">Hydrolyzes diadenosine 5',5'''-P1,P4-tetraphosphate to yield ADP.</text>
</comment>
<gene>
    <name evidence="10" type="ORF">RT723_15985</name>
</gene>
<dbReference type="RefSeq" id="WP_315948083.1">
    <property type="nucleotide sequence ID" value="NZ_JAWCUA010000010.1"/>
</dbReference>
<comment type="similarity">
    <text evidence="2">Belongs to the Ap4A hydrolase family.</text>
</comment>
<name>A0ABU3R447_9GAMM</name>
<protein>
    <recommendedName>
        <fullName evidence="3">bis(5'-nucleosyl)-tetraphosphatase (symmetrical)</fullName>
        <ecNumber evidence="3">3.6.1.41</ecNumber>
    </recommendedName>
    <alternativeName>
        <fullName evidence="6">Ap4A hydrolase</fullName>
    </alternativeName>
    <alternativeName>
        <fullName evidence="5">Diadenosine 5',5'''-P1,P4-tetraphosphate pyrophosphohydrolase</fullName>
    </alternativeName>
    <alternativeName>
        <fullName evidence="7">Diadenosine tetraphosphatase</fullName>
    </alternativeName>
</protein>
<evidence type="ECO:0000256" key="8">
    <source>
        <dbReference type="ARBA" id="ARBA00049417"/>
    </source>
</evidence>
<evidence type="ECO:0000256" key="7">
    <source>
        <dbReference type="ARBA" id="ARBA00033210"/>
    </source>
</evidence>
<proteinExistence type="inferred from homology"/>
<dbReference type="InterPro" id="IPR004843">
    <property type="entry name" value="Calcineurin-like_PHP"/>
</dbReference>
<keyword evidence="4 10" id="KW-0378">Hydrolase</keyword>
<dbReference type="Gene3D" id="3.60.21.10">
    <property type="match status" value="1"/>
</dbReference>
<dbReference type="Proteomes" id="UP001257914">
    <property type="component" value="Unassembled WGS sequence"/>
</dbReference>
<comment type="catalytic activity">
    <reaction evidence="8">
        <text>P(1),P(4)-bis(5'-adenosyl) tetraphosphate + H2O = 2 ADP + 2 H(+)</text>
        <dbReference type="Rhea" id="RHEA:24252"/>
        <dbReference type="ChEBI" id="CHEBI:15377"/>
        <dbReference type="ChEBI" id="CHEBI:15378"/>
        <dbReference type="ChEBI" id="CHEBI:58141"/>
        <dbReference type="ChEBI" id="CHEBI:456216"/>
        <dbReference type="EC" id="3.6.1.41"/>
    </reaction>
</comment>
<feature type="domain" description="Calcineurin-like phosphoesterase" evidence="9">
    <location>
        <begin position="5"/>
        <end position="131"/>
    </location>
</feature>
<evidence type="ECO:0000256" key="2">
    <source>
        <dbReference type="ARBA" id="ARBA00005419"/>
    </source>
</evidence>
<reference evidence="10 11" key="1">
    <citation type="submission" date="2023-10" db="EMBL/GenBank/DDBJ databases">
        <title>Psychrosphaera aquimaarina strain SW33 isolated from seawater.</title>
        <authorList>
            <person name="Bayburt H."/>
            <person name="Kim J.M."/>
            <person name="Choi B.J."/>
            <person name="Jeon C.O."/>
        </authorList>
    </citation>
    <scope>NUCLEOTIDE SEQUENCE [LARGE SCALE GENOMIC DNA]</scope>
    <source>
        <strain evidence="10 11">KCTC 52743</strain>
    </source>
</reference>
<dbReference type="Pfam" id="PF00149">
    <property type="entry name" value="Metallophos"/>
    <property type="match status" value="1"/>
</dbReference>
<dbReference type="EC" id="3.6.1.41" evidence="3"/>
<comment type="caution">
    <text evidence="10">The sequence shown here is derived from an EMBL/GenBank/DDBJ whole genome shotgun (WGS) entry which is preliminary data.</text>
</comment>
<organism evidence="10 11">
    <name type="scientific">Psychrosphaera aquimarina</name>
    <dbReference type="NCBI Taxonomy" id="2044854"/>
    <lineage>
        <taxon>Bacteria</taxon>
        <taxon>Pseudomonadati</taxon>
        <taxon>Pseudomonadota</taxon>
        <taxon>Gammaproteobacteria</taxon>
        <taxon>Alteromonadales</taxon>
        <taxon>Pseudoalteromonadaceae</taxon>
        <taxon>Psychrosphaera</taxon>
    </lineage>
</organism>
<dbReference type="GO" id="GO:0008803">
    <property type="term" value="F:bis(5'-nucleosyl)-tetraphosphatase (symmetrical) activity"/>
    <property type="evidence" value="ECO:0007669"/>
    <property type="project" value="UniProtKB-EC"/>
</dbReference>
<evidence type="ECO:0000313" key="11">
    <source>
        <dbReference type="Proteomes" id="UP001257914"/>
    </source>
</evidence>
<evidence type="ECO:0000313" key="10">
    <source>
        <dbReference type="EMBL" id="MDU0114463.1"/>
    </source>
</evidence>
<dbReference type="InterPro" id="IPR004617">
    <property type="entry name" value="ApaH"/>
</dbReference>
<evidence type="ECO:0000259" key="9">
    <source>
        <dbReference type="Pfam" id="PF00149"/>
    </source>
</evidence>
<evidence type="ECO:0000256" key="3">
    <source>
        <dbReference type="ARBA" id="ARBA00012506"/>
    </source>
</evidence>
<dbReference type="PANTHER" id="PTHR40942">
    <property type="match status" value="1"/>
</dbReference>
<dbReference type="PANTHER" id="PTHR40942:SF4">
    <property type="entry name" value="CYTOCHROME C5"/>
    <property type="match status" value="1"/>
</dbReference>
<dbReference type="InterPro" id="IPR029052">
    <property type="entry name" value="Metallo-depent_PP-like"/>
</dbReference>
<evidence type="ECO:0000256" key="1">
    <source>
        <dbReference type="ARBA" id="ARBA00003413"/>
    </source>
</evidence>